<proteinExistence type="predicted"/>
<accession>A0ACC2SWN4</accession>
<reference evidence="1" key="1">
    <citation type="submission" date="2022-04" db="EMBL/GenBank/DDBJ databases">
        <title>Genome of the entomopathogenic fungus Entomophthora muscae.</title>
        <authorList>
            <person name="Elya C."/>
            <person name="Lovett B.R."/>
            <person name="Lee E."/>
            <person name="Macias A.M."/>
            <person name="Hajek A.E."/>
            <person name="De Bivort B.L."/>
            <person name="Kasson M.T."/>
            <person name="De Fine Licht H.H."/>
            <person name="Stajich J.E."/>
        </authorList>
    </citation>
    <scope>NUCLEOTIDE SEQUENCE</scope>
    <source>
        <strain evidence="1">Berkeley</strain>
    </source>
</reference>
<comment type="caution">
    <text evidence="1">The sequence shown here is derived from an EMBL/GenBank/DDBJ whole genome shotgun (WGS) entry which is preliminary data.</text>
</comment>
<gene>
    <name evidence="1" type="ORF">DSO57_1006097</name>
</gene>
<dbReference type="EMBL" id="QTSX02004277">
    <property type="protein sequence ID" value="KAJ9066805.1"/>
    <property type="molecule type" value="Genomic_DNA"/>
</dbReference>
<evidence type="ECO:0000313" key="1">
    <source>
        <dbReference type="EMBL" id="KAJ9066805.1"/>
    </source>
</evidence>
<organism evidence="1 2">
    <name type="scientific">Entomophthora muscae</name>
    <dbReference type="NCBI Taxonomy" id="34485"/>
    <lineage>
        <taxon>Eukaryota</taxon>
        <taxon>Fungi</taxon>
        <taxon>Fungi incertae sedis</taxon>
        <taxon>Zoopagomycota</taxon>
        <taxon>Entomophthoromycotina</taxon>
        <taxon>Entomophthoromycetes</taxon>
        <taxon>Entomophthorales</taxon>
        <taxon>Entomophthoraceae</taxon>
        <taxon>Entomophthora</taxon>
    </lineage>
</organism>
<dbReference type="Proteomes" id="UP001165960">
    <property type="component" value="Unassembled WGS sequence"/>
</dbReference>
<evidence type="ECO:0000313" key="2">
    <source>
        <dbReference type="Proteomes" id="UP001165960"/>
    </source>
</evidence>
<protein>
    <submittedName>
        <fullName evidence="1">Uncharacterized protein</fullName>
    </submittedName>
</protein>
<keyword evidence="2" id="KW-1185">Reference proteome</keyword>
<sequence>MKLHLLTLATIYAAPTTNKRNQASPGNDTRLFEQLVGNYSPVAQQVTFQLSKLTDKEMCIHLRSRLGRERRLCQEELYEKGDHSHVWHLVIKTWTALTFRGVMEGKYIETPTGKKTLGIKDTVKRLNQNRIQVGKAALVRRKTHHPLDSLPSYFNLFRVQNVTIPYFPNAKVYRKQLPLSDTICPG</sequence>
<name>A0ACC2SWN4_9FUNG</name>